<feature type="domain" description="HTH hxlR-type" evidence="1">
    <location>
        <begin position="2"/>
        <end position="41"/>
    </location>
</feature>
<dbReference type="InterPro" id="IPR036388">
    <property type="entry name" value="WH-like_DNA-bd_sf"/>
</dbReference>
<dbReference type="Gene3D" id="1.10.10.10">
    <property type="entry name" value="Winged helix-like DNA-binding domain superfamily/Winged helix DNA-binding domain"/>
    <property type="match status" value="1"/>
</dbReference>
<name>A0AA42BWF9_9MICO</name>
<dbReference type="Proteomes" id="UP001165587">
    <property type="component" value="Unassembled WGS sequence"/>
</dbReference>
<gene>
    <name evidence="2" type="ORF">N1028_19270</name>
</gene>
<accession>A0AA42BWF9</accession>
<sequence>MDREVIATTPVSVRYQLTARGVDLLRSLRPMAVYAQRWEPPTES</sequence>
<dbReference type="Pfam" id="PF01638">
    <property type="entry name" value="HxlR"/>
    <property type="match status" value="1"/>
</dbReference>
<evidence type="ECO:0000313" key="3">
    <source>
        <dbReference type="Proteomes" id="UP001165587"/>
    </source>
</evidence>
<dbReference type="InterPro" id="IPR002577">
    <property type="entry name" value="HTH_HxlR"/>
</dbReference>
<dbReference type="SUPFAM" id="SSF46785">
    <property type="entry name" value="Winged helix' DNA-binding domain"/>
    <property type="match status" value="1"/>
</dbReference>
<protein>
    <submittedName>
        <fullName evidence="2">Winged helix-turn-helix transcriptional regulator</fullName>
    </submittedName>
</protein>
<dbReference type="AlphaFoldDB" id="A0AA42BWF9"/>
<dbReference type="EMBL" id="JANLCK010000019">
    <property type="protein sequence ID" value="MCS5728044.1"/>
    <property type="molecule type" value="Genomic_DNA"/>
</dbReference>
<proteinExistence type="predicted"/>
<comment type="caution">
    <text evidence="2">The sequence shown here is derived from an EMBL/GenBank/DDBJ whole genome shotgun (WGS) entry which is preliminary data.</text>
</comment>
<evidence type="ECO:0000313" key="2">
    <source>
        <dbReference type="EMBL" id="MCS5728044.1"/>
    </source>
</evidence>
<evidence type="ECO:0000259" key="1">
    <source>
        <dbReference type="Pfam" id="PF01638"/>
    </source>
</evidence>
<organism evidence="2 3">
    <name type="scientific">Herbiconiux oxytropis</name>
    <dbReference type="NCBI Taxonomy" id="2970915"/>
    <lineage>
        <taxon>Bacteria</taxon>
        <taxon>Bacillati</taxon>
        <taxon>Actinomycetota</taxon>
        <taxon>Actinomycetes</taxon>
        <taxon>Micrococcales</taxon>
        <taxon>Microbacteriaceae</taxon>
        <taxon>Herbiconiux</taxon>
    </lineage>
</organism>
<keyword evidence="3" id="KW-1185">Reference proteome</keyword>
<reference evidence="2" key="1">
    <citation type="submission" date="2022-08" db="EMBL/GenBank/DDBJ databases">
        <authorList>
            <person name="Deng Y."/>
            <person name="Han X.-F."/>
            <person name="Zhang Y.-Q."/>
        </authorList>
    </citation>
    <scope>NUCLEOTIDE SEQUENCE</scope>
    <source>
        <strain evidence="2">CPCC 203407</strain>
    </source>
</reference>
<dbReference type="InterPro" id="IPR036390">
    <property type="entry name" value="WH_DNA-bd_sf"/>
</dbReference>
<dbReference type="RefSeq" id="WP_259531151.1">
    <property type="nucleotide sequence ID" value="NZ_JANLCK010000019.1"/>
</dbReference>